<dbReference type="GO" id="GO:0016857">
    <property type="term" value="F:racemase and epimerase activity, acting on carbohydrates and derivatives"/>
    <property type="evidence" value="ECO:0007669"/>
    <property type="project" value="InterPro"/>
</dbReference>
<proteinExistence type="predicted"/>
<dbReference type="InterPro" id="IPR011008">
    <property type="entry name" value="Dimeric_a/b-barrel"/>
</dbReference>
<dbReference type="EMBL" id="CASHTH010000972">
    <property type="protein sequence ID" value="CAI8009539.1"/>
    <property type="molecule type" value="Genomic_DNA"/>
</dbReference>
<organism evidence="1 2">
    <name type="scientific">Geodia barretti</name>
    <name type="common">Barrett's horny sponge</name>
    <dbReference type="NCBI Taxonomy" id="519541"/>
    <lineage>
        <taxon>Eukaryota</taxon>
        <taxon>Metazoa</taxon>
        <taxon>Porifera</taxon>
        <taxon>Demospongiae</taxon>
        <taxon>Heteroscleromorpha</taxon>
        <taxon>Tetractinellida</taxon>
        <taxon>Astrophorina</taxon>
        <taxon>Geodiidae</taxon>
        <taxon>Geodia</taxon>
    </lineage>
</organism>
<comment type="caution">
    <text evidence="1">The sequence shown here is derived from an EMBL/GenBank/DDBJ whole genome shotgun (WGS) entry which is preliminary data.</text>
</comment>
<dbReference type="Gene3D" id="3.30.70.100">
    <property type="match status" value="1"/>
</dbReference>
<dbReference type="SUPFAM" id="SSF54909">
    <property type="entry name" value="Dimeric alpha+beta barrel"/>
    <property type="match status" value="1"/>
</dbReference>
<accession>A0AA35RDL9</accession>
<evidence type="ECO:0000313" key="2">
    <source>
        <dbReference type="Proteomes" id="UP001174909"/>
    </source>
</evidence>
<reference evidence="1" key="1">
    <citation type="submission" date="2023-03" db="EMBL/GenBank/DDBJ databases">
        <authorList>
            <person name="Steffen K."/>
            <person name="Cardenas P."/>
        </authorList>
    </citation>
    <scope>NUCLEOTIDE SEQUENCE</scope>
</reference>
<dbReference type="AlphaFoldDB" id="A0AA35RDL9"/>
<dbReference type="PANTHER" id="PTHR43239">
    <property type="entry name" value="UPF0734 PROTEIN DDB_G0273871/DDB_G0273177"/>
    <property type="match status" value="1"/>
</dbReference>
<dbReference type="InterPro" id="IPR052996">
    <property type="entry name" value="Carb_Metab_Mutarotase"/>
</dbReference>
<name>A0AA35RDL9_GEOBA</name>
<dbReference type="SUPFAM" id="SSF51430">
    <property type="entry name" value="NAD(P)-linked oxidoreductase"/>
    <property type="match status" value="1"/>
</dbReference>
<dbReference type="PANTHER" id="PTHR43239:SF1">
    <property type="entry name" value="UPF0734 PROTEIN DDB_G0273871_DDB_G0273177"/>
    <property type="match status" value="1"/>
</dbReference>
<dbReference type="Pfam" id="PF05336">
    <property type="entry name" value="rhaM"/>
    <property type="match status" value="1"/>
</dbReference>
<keyword evidence="2" id="KW-1185">Reference proteome</keyword>
<gene>
    <name evidence="1" type="ORF">GBAR_LOCUS6390</name>
</gene>
<dbReference type="Proteomes" id="UP001174909">
    <property type="component" value="Unassembled WGS sequence"/>
</dbReference>
<dbReference type="InterPro" id="IPR036812">
    <property type="entry name" value="NAD(P)_OxRdtase_dom_sf"/>
</dbReference>
<protein>
    <submittedName>
        <fullName evidence="1">UPF0734 protein DDB_G0273871/DDB_G0273177</fullName>
    </submittedName>
</protein>
<dbReference type="InterPro" id="IPR008000">
    <property type="entry name" value="Rham/fucose_mutarotase"/>
</dbReference>
<dbReference type="Gene3D" id="3.20.20.100">
    <property type="entry name" value="NADP-dependent oxidoreductase domain"/>
    <property type="match status" value="1"/>
</dbReference>
<sequence length="206" mass="23418">MSIILGGRTNSVVLASDLGRRDDLLLLPEYASRSGWIWRAKIKAVCDRHDVPLKAAALQFGLAHPAVAATIPGACPRIRWQENFDMVSYEIRRTCGRVKARRVIAGECAYAVIAGQDVAREGSMKSYAMALDLRDDAEVIERYKEYHRAVWDEVLEGLRRLVISKMKIFLRGSRLFMYLETPDDFDWSATFSATQRLHRARRSGTR</sequence>
<evidence type="ECO:0000313" key="1">
    <source>
        <dbReference type="EMBL" id="CAI8009539.1"/>
    </source>
</evidence>